<evidence type="ECO:0008006" key="4">
    <source>
        <dbReference type="Google" id="ProtNLM"/>
    </source>
</evidence>
<feature type="compositionally biased region" description="Basic and acidic residues" evidence="1">
    <location>
        <begin position="103"/>
        <end position="114"/>
    </location>
</feature>
<comment type="caution">
    <text evidence="2">The sequence shown here is derived from an EMBL/GenBank/DDBJ whole genome shotgun (WGS) entry which is preliminary data.</text>
</comment>
<accession>A0A8X6FU28</accession>
<organism evidence="2 3">
    <name type="scientific">Trichonephila clavata</name>
    <name type="common">Joro spider</name>
    <name type="synonym">Nephila clavata</name>
    <dbReference type="NCBI Taxonomy" id="2740835"/>
    <lineage>
        <taxon>Eukaryota</taxon>
        <taxon>Metazoa</taxon>
        <taxon>Ecdysozoa</taxon>
        <taxon>Arthropoda</taxon>
        <taxon>Chelicerata</taxon>
        <taxon>Arachnida</taxon>
        <taxon>Araneae</taxon>
        <taxon>Araneomorphae</taxon>
        <taxon>Entelegynae</taxon>
        <taxon>Araneoidea</taxon>
        <taxon>Nephilidae</taxon>
        <taxon>Trichonephila</taxon>
    </lineage>
</organism>
<evidence type="ECO:0000256" key="1">
    <source>
        <dbReference type="SAM" id="MobiDB-lite"/>
    </source>
</evidence>
<dbReference type="AlphaFoldDB" id="A0A8X6FU28"/>
<evidence type="ECO:0000313" key="3">
    <source>
        <dbReference type="Proteomes" id="UP000887116"/>
    </source>
</evidence>
<name>A0A8X6FU28_TRICU</name>
<reference evidence="2" key="1">
    <citation type="submission" date="2020-07" db="EMBL/GenBank/DDBJ databases">
        <title>Multicomponent nature underlies the extraordinary mechanical properties of spider dragline silk.</title>
        <authorList>
            <person name="Kono N."/>
            <person name="Nakamura H."/>
            <person name="Mori M."/>
            <person name="Yoshida Y."/>
            <person name="Ohtoshi R."/>
            <person name="Malay A.D."/>
            <person name="Moran D.A.P."/>
            <person name="Tomita M."/>
            <person name="Numata K."/>
            <person name="Arakawa K."/>
        </authorList>
    </citation>
    <scope>NUCLEOTIDE SEQUENCE</scope>
</reference>
<keyword evidence="3" id="KW-1185">Reference proteome</keyword>
<dbReference type="Proteomes" id="UP000887116">
    <property type="component" value="Unassembled WGS sequence"/>
</dbReference>
<sequence length="222" mass="25091">MKNTIVFKDNKTKQKVEISQIRRWVLKSVSKTTPATAVTLHFIKKFLDSKHDGISRLPETKMVIKNLIDSGRLVKIEGRIATGKTNQKHENVPKNVSKSTRNRKIEETDGKETESCAKIVISAARVTESTGNEAETMANQQDTDERETETAAKKIENAGKGNENVEMKSMLEHYVDEGSMHKSNIIPSAKANKKEKRQNNPKRRNSKLRSFSKIADKKNSQK</sequence>
<feature type="region of interest" description="Disordered" evidence="1">
    <location>
        <begin position="177"/>
        <end position="222"/>
    </location>
</feature>
<dbReference type="OrthoDB" id="6429816at2759"/>
<feature type="region of interest" description="Disordered" evidence="1">
    <location>
        <begin position="85"/>
        <end position="114"/>
    </location>
</feature>
<evidence type="ECO:0000313" key="2">
    <source>
        <dbReference type="EMBL" id="GFQ89455.1"/>
    </source>
</evidence>
<feature type="compositionally biased region" description="Polar residues" evidence="1">
    <location>
        <begin position="127"/>
        <end position="141"/>
    </location>
</feature>
<gene>
    <name evidence="2" type="primary">AVEN_183241_1</name>
    <name evidence="2" type="ORF">TNCT_192661</name>
</gene>
<feature type="compositionally biased region" description="Basic residues" evidence="1">
    <location>
        <begin position="191"/>
        <end position="207"/>
    </location>
</feature>
<feature type="region of interest" description="Disordered" evidence="1">
    <location>
        <begin position="127"/>
        <end position="150"/>
    </location>
</feature>
<proteinExistence type="predicted"/>
<dbReference type="EMBL" id="BMAO01033424">
    <property type="protein sequence ID" value="GFQ89455.1"/>
    <property type="molecule type" value="Genomic_DNA"/>
</dbReference>
<protein>
    <recommendedName>
        <fullName evidence="4">H15 domain-containing protein</fullName>
    </recommendedName>
</protein>